<dbReference type="InterPro" id="IPR001810">
    <property type="entry name" value="F-box_dom"/>
</dbReference>
<evidence type="ECO:0000313" key="2">
    <source>
        <dbReference type="EMBL" id="ESQ45701.1"/>
    </source>
</evidence>
<dbReference type="InterPro" id="IPR053781">
    <property type="entry name" value="F-box_AtFBL13-like"/>
</dbReference>
<organism evidence="2 3">
    <name type="scientific">Eutrema salsugineum</name>
    <name type="common">Saltwater cress</name>
    <name type="synonym">Sisymbrium salsugineum</name>
    <dbReference type="NCBI Taxonomy" id="72664"/>
    <lineage>
        <taxon>Eukaryota</taxon>
        <taxon>Viridiplantae</taxon>
        <taxon>Streptophyta</taxon>
        <taxon>Embryophyta</taxon>
        <taxon>Tracheophyta</taxon>
        <taxon>Spermatophyta</taxon>
        <taxon>Magnoliopsida</taxon>
        <taxon>eudicotyledons</taxon>
        <taxon>Gunneridae</taxon>
        <taxon>Pentapetalae</taxon>
        <taxon>rosids</taxon>
        <taxon>malvids</taxon>
        <taxon>Brassicales</taxon>
        <taxon>Brassicaceae</taxon>
        <taxon>Eutremeae</taxon>
        <taxon>Eutrema</taxon>
    </lineage>
</organism>
<gene>
    <name evidence="2" type="ORF">EUTSA_v10011153mg</name>
</gene>
<dbReference type="SUPFAM" id="SSF81383">
    <property type="entry name" value="F-box domain"/>
    <property type="match status" value="1"/>
</dbReference>
<feature type="domain" description="F-box" evidence="1">
    <location>
        <begin position="5"/>
        <end position="41"/>
    </location>
</feature>
<dbReference type="Gramene" id="ESQ45701">
    <property type="protein sequence ID" value="ESQ45701"/>
    <property type="gene ID" value="EUTSA_v10011153mg"/>
</dbReference>
<dbReference type="PANTHER" id="PTHR32212">
    <property type="entry name" value="CYCLIN-LIKE F-BOX"/>
    <property type="match status" value="1"/>
</dbReference>
<dbReference type="Proteomes" id="UP000030689">
    <property type="component" value="Unassembled WGS sequence"/>
</dbReference>
<evidence type="ECO:0000259" key="1">
    <source>
        <dbReference type="PROSITE" id="PS50181"/>
    </source>
</evidence>
<dbReference type="Gene3D" id="1.20.1280.50">
    <property type="match status" value="1"/>
</dbReference>
<dbReference type="eggNOG" id="ENOG502SYZS">
    <property type="taxonomic scope" value="Eukaryota"/>
</dbReference>
<dbReference type="EMBL" id="KI517435">
    <property type="protein sequence ID" value="ESQ45701.1"/>
    <property type="molecule type" value="Genomic_DNA"/>
</dbReference>
<sequence>RYEGEDRISALPDDLLVRILSLVPIKDAVPTMILSKRWRSIWTMVPALEYLEKPPCIWRFIDGYLQPHKADVLEILAVRIRGHCPVDADVGKWIVTAVDRRVRELGFMLSWSAEPTRLPTCLYTCNTIVSMGLSHRILVDVPSPACFL</sequence>
<dbReference type="PROSITE" id="PS50181">
    <property type="entry name" value="FBOX"/>
    <property type="match status" value="1"/>
</dbReference>
<dbReference type="Pfam" id="PF00646">
    <property type="entry name" value="F-box"/>
    <property type="match status" value="1"/>
</dbReference>
<dbReference type="STRING" id="72664.V4NHM5"/>
<dbReference type="CDD" id="cd22160">
    <property type="entry name" value="F-box_AtFBL13-like"/>
    <property type="match status" value="1"/>
</dbReference>
<accession>V4NHM5</accession>
<dbReference type="AlphaFoldDB" id="V4NHM5"/>
<evidence type="ECO:0000313" key="3">
    <source>
        <dbReference type="Proteomes" id="UP000030689"/>
    </source>
</evidence>
<protein>
    <recommendedName>
        <fullName evidence="1">F-box domain-containing protein</fullName>
    </recommendedName>
</protein>
<dbReference type="KEGG" id="eus:EUTSA_v10011153mg"/>
<dbReference type="PANTHER" id="PTHR32212:SF457">
    <property type="entry name" value="F-BOX DOMAIN-CONTAINING PROTEIN"/>
    <property type="match status" value="1"/>
</dbReference>
<reference evidence="2 3" key="1">
    <citation type="journal article" date="2013" name="Front. Plant Sci.">
        <title>The Reference Genome of the Halophytic Plant Eutrema salsugineum.</title>
        <authorList>
            <person name="Yang R."/>
            <person name="Jarvis D.E."/>
            <person name="Chen H."/>
            <person name="Beilstein M.A."/>
            <person name="Grimwood J."/>
            <person name="Jenkins J."/>
            <person name="Shu S."/>
            <person name="Prochnik S."/>
            <person name="Xin M."/>
            <person name="Ma C."/>
            <person name="Schmutz J."/>
            <person name="Wing R.A."/>
            <person name="Mitchell-Olds T."/>
            <person name="Schumaker K.S."/>
            <person name="Wang X."/>
        </authorList>
    </citation>
    <scope>NUCLEOTIDE SEQUENCE [LARGE SCALE GENOMIC DNA]</scope>
</reference>
<feature type="non-terminal residue" evidence="2">
    <location>
        <position position="148"/>
    </location>
</feature>
<keyword evidence="3" id="KW-1185">Reference proteome</keyword>
<dbReference type="InterPro" id="IPR036047">
    <property type="entry name" value="F-box-like_dom_sf"/>
</dbReference>
<proteinExistence type="predicted"/>
<name>V4NHM5_EUTSA</name>
<feature type="non-terminal residue" evidence="2">
    <location>
        <position position="1"/>
    </location>
</feature>
<dbReference type="SMART" id="SM00256">
    <property type="entry name" value="FBOX"/>
    <property type="match status" value="1"/>
</dbReference>